<accession>A0A5B8C9X7</accession>
<keyword evidence="3" id="KW-0378">Hydrolase</keyword>
<dbReference type="CDD" id="cd01836">
    <property type="entry name" value="FeeA_FeeB_like"/>
    <property type="match status" value="1"/>
</dbReference>
<protein>
    <submittedName>
        <fullName evidence="3">SGNH/GDSL hydrolase family protein</fullName>
    </submittedName>
</protein>
<feature type="compositionally biased region" description="Polar residues" evidence="1">
    <location>
        <begin position="1"/>
        <end position="13"/>
    </location>
</feature>
<evidence type="ECO:0000259" key="2">
    <source>
        <dbReference type="Pfam" id="PF13472"/>
    </source>
</evidence>
<dbReference type="InterPro" id="IPR051532">
    <property type="entry name" value="Ester_Hydrolysis_Enzymes"/>
</dbReference>
<dbReference type="PANTHER" id="PTHR30383">
    <property type="entry name" value="THIOESTERASE 1/PROTEASE 1/LYSOPHOSPHOLIPASE L1"/>
    <property type="match status" value="1"/>
</dbReference>
<sequence>MSARTMTASNSCGPGSRKEGMTARYPGRDRAGHRPVARTGHHGAMTAPPARERRVPPPPRVRRVALPAAAGPLEGTVPGTTPALRLAVVGESTAAGHGAPTHETSMAGHLAHELGRATGRAVSWRVHGCGGATARVVARDLVPALADPAWAPTHVAVLIGVNDVQRTWRRGTFERDVLALLGAVAHRCPDARVVVSGLPDLRAIPALPRPIVPVLVAKARWMGATTRAAAVATGATYVPVDTLPLPADLISADGLHPSPAGYARWAAVLAPALIG</sequence>
<dbReference type="SUPFAM" id="SSF52266">
    <property type="entry name" value="SGNH hydrolase"/>
    <property type="match status" value="1"/>
</dbReference>
<feature type="domain" description="SGNH hydrolase-type esterase" evidence="2">
    <location>
        <begin position="88"/>
        <end position="264"/>
    </location>
</feature>
<dbReference type="EMBL" id="CP040915">
    <property type="protein sequence ID" value="QDC26275.1"/>
    <property type="molecule type" value="Genomic_DNA"/>
</dbReference>
<organism evidence="3 4">
    <name type="scientific">Georgenia yuyongxinii</name>
    <dbReference type="NCBI Taxonomy" id="2589797"/>
    <lineage>
        <taxon>Bacteria</taxon>
        <taxon>Bacillati</taxon>
        <taxon>Actinomycetota</taxon>
        <taxon>Actinomycetes</taxon>
        <taxon>Micrococcales</taxon>
        <taxon>Bogoriellaceae</taxon>
        <taxon>Georgenia</taxon>
    </lineage>
</organism>
<name>A0A5B8C9X7_9MICO</name>
<dbReference type="InterPro" id="IPR036514">
    <property type="entry name" value="SGNH_hydro_sf"/>
</dbReference>
<dbReference type="PANTHER" id="PTHR30383:SF24">
    <property type="entry name" value="THIOESTERASE 1_PROTEASE 1_LYSOPHOSPHOLIPASE L1"/>
    <property type="match status" value="1"/>
</dbReference>
<feature type="compositionally biased region" description="Basic and acidic residues" evidence="1">
    <location>
        <begin position="16"/>
        <end position="32"/>
    </location>
</feature>
<dbReference type="KEGG" id="gyu:FE374_18155"/>
<dbReference type="GO" id="GO:0004622">
    <property type="term" value="F:phosphatidylcholine lysophospholipase activity"/>
    <property type="evidence" value="ECO:0007669"/>
    <property type="project" value="TreeGrafter"/>
</dbReference>
<dbReference type="OrthoDB" id="3288625at2"/>
<reference evidence="3 4" key="1">
    <citation type="submission" date="2019-05" db="EMBL/GenBank/DDBJ databases">
        <title>Georgenia *** sp. nov., and Georgenia *** sp. nov., isolated from the intestinal contents of plateau pika (Ochotona curzoniae) in the Qinghai-Tibet plateau of China.</title>
        <authorList>
            <person name="Tian Z."/>
        </authorList>
    </citation>
    <scope>NUCLEOTIDE SEQUENCE [LARGE SCALE GENOMIC DNA]</scope>
    <source>
        <strain evidence="3 4">Z443</strain>
    </source>
</reference>
<dbReference type="Proteomes" id="UP000314616">
    <property type="component" value="Chromosome"/>
</dbReference>
<dbReference type="AlphaFoldDB" id="A0A5B8C9X7"/>
<dbReference type="Gene3D" id="3.40.50.1110">
    <property type="entry name" value="SGNH hydrolase"/>
    <property type="match status" value="1"/>
</dbReference>
<proteinExistence type="predicted"/>
<gene>
    <name evidence="3" type="ORF">FE374_18155</name>
</gene>
<dbReference type="InterPro" id="IPR013830">
    <property type="entry name" value="SGNH_hydro"/>
</dbReference>
<evidence type="ECO:0000313" key="3">
    <source>
        <dbReference type="EMBL" id="QDC26275.1"/>
    </source>
</evidence>
<evidence type="ECO:0000256" key="1">
    <source>
        <dbReference type="SAM" id="MobiDB-lite"/>
    </source>
</evidence>
<evidence type="ECO:0000313" key="4">
    <source>
        <dbReference type="Proteomes" id="UP000314616"/>
    </source>
</evidence>
<dbReference type="Pfam" id="PF13472">
    <property type="entry name" value="Lipase_GDSL_2"/>
    <property type="match status" value="1"/>
</dbReference>
<feature type="region of interest" description="Disordered" evidence="1">
    <location>
        <begin position="1"/>
        <end position="58"/>
    </location>
</feature>